<name>A0A653IDE1_9BACL</name>
<dbReference type="Proteomes" id="UP000439752">
    <property type="component" value="Unassembled WGS sequence"/>
</dbReference>
<dbReference type="HAMAP" id="MF_00050">
    <property type="entry name" value="EF_Ts"/>
    <property type="match status" value="1"/>
</dbReference>
<keyword evidence="4 6" id="KW-0648">Protein biosynthesis</keyword>
<dbReference type="InterPro" id="IPR014039">
    <property type="entry name" value="Transl_elong_EFTs/EF1B_dimer"/>
</dbReference>
<organism evidence="10 11">
    <name type="scientific">Exiguobacterium oxidotolerans</name>
    <dbReference type="NCBI Taxonomy" id="223958"/>
    <lineage>
        <taxon>Bacteria</taxon>
        <taxon>Bacillati</taxon>
        <taxon>Bacillota</taxon>
        <taxon>Bacilli</taxon>
        <taxon>Bacillales</taxon>
        <taxon>Bacillales Family XII. Incertae Sedis</taxon>
        <taxon>Exiguobacterium</taxon>
    </lineage>
</organism>
<accession>A0A653IDE1</accession>
<evidence type="ECO:0000313" key="10">
    <source>
        <dbReference type="EMBL" id="VWX36899.1"/>
    </source>
</evidence>
<dbReference type="Pfam" id="PF00889">
    <property type="entry name" value="EF_TS"/>
    <property type="match status" value="1"/>
</dbReference>
<feature type="region of interest" description="Involved in Mg(2+) ion dislocation from EF-Tu" evidence="6">
    <location>
        <begin position="79"/>
        <end position="82"/>
    </location>
</feature>
<dbReference type="InterPro" id="IPR001816">
    <property type="entry name" value="Transl_elong_EFTs/EF1B"/>
</dbReference>
<evidence type="ECO:0000256" key="3">
    <source>
        <dbReference type="ARBA" id="ARBA00022768"/>
    </source>
</evidence>
<dbReference type="RefSeq" id="WP_029330763.1">
    <property type="nucleotide sequence ID" value="NZ_LR732308.1"/>
</dbReference>
<reference evidence="10 11" key="1">
    <citation type="submission" date="2019-10" db="EMBL/GenBank/DDBJ databases">
        <authorList>
            <person name="Karimi E."/>
        </authorList>
    </citation>
    <scope>NUCLEOTIDE SEQUENCE [LARGE SCALE GENOMIC DNA]</scope>
    <source>
        <strain evidence="10">Exiguobacterium sp. 9Y</strain>
    </source>
</reference>
<keyword evidence="3 6" id="KW-0251">Elongation factor</keyword>
<comment type="similarity">
    <text evidence="1 6 7">Belongs to the EF-Ts family.</text>
</comment>
<dbReference type="InterPro" id="IPR018101">
    <property type="entry name" value="Transl_elong_Ts_CS"/>
</dbReference>
<dbReference type="InterPro" id="IPR009060">
    <property type="entry name" value="UBA-like_sf"/>
</dbReference>
<evidence type="ECO:0000256" key="6">
    <source>
        <dbReference type="HAMAP-Rule" id="MF_00050"/>
    </source>
</evidence>
<feature type="domain" description="Translation elongation factor EFTs/EF1B dimerisation" evidence="9">
    <location>
        <begin position="70"/>
        <end position="274"/>
    </location>
</feature>
<keyword evidence="11" id="KW-1185">Reference proteome</keyword>
<evidence type="ECO:0000259" key="9">
    <source>
        <dbReference type="Pfam" id="PF00889"/>
    </source>
</evidence>
<dbReference type="Gene3D" id="3.30.479.20">
    <property type="entry name" value="Elongation factor Ts, dimerisation domain"/>
    <property type="match status" value="2"/>
</dbReference>
<dbReference type="SUPFAM" id="SSF54713">
    <property type="entry name" value="Elongation factor Ts (EF-Ts), dimerisation domain"/>
    <property type="match status" value="2"/>
</dbReference>
<dbReference type="Gene3D" id="1.10.8.10">
    <property type="entry name" value="DNA helicase RuvA subunit, C-terminal domain"/>
    <property type="match status" value="1"/>
</dbReference>
<dbReference type="PROSITE" id="PS01126">
    <property type="entry name" value="EF_TS_1"/>
    <property type="match status" value="1"/>
</dbReference>
<dbReference type="SUPFAM" id="SSF46934">
    <property type="entry name" value="UBA-like"/>
    <property type="match status" value="1"/>
</dbReference>
<sequence length="293" mass="31876">MAITAAMVKELREKTGAGMLDCKKALVETDGDMNAAVDFLREKGIAKAAAKGDRIAAEGLTAVAVDGNKAALVEINSETDFVAKNERFQSLVQNIADAVLRNGSETAEAALASEYEAGKTIETYISEEASTIGEKISLRRVALFTKEDNAAFGSYLHMGGRIGSVVVIEGTTDEAVAKDVAMHIAAARPLYVDRSSVTEEEKAREEKVLTEQAINEGKPANIVEKMIAGRMNKYFEEICLVDQTFVKDPDFKVGKYVESKGGKVVSFVRFEVGEGMEKREENFAEEVMNQLKK</sequence>
<dbReference type="PANTHER" id="PTHR11741:SF0">
    <property type="entry name" value="ELONGATION FACTOR TS, MITOCHONDRIAL"/>
    <property type="match status" value="1"/>
</dbReference>
<evidence type="ECO:0000256" key="8">
    <source>
        <dbReference type="RuleBase" id="RU000643"/>
    </source>
</evidence>
<dbReference type="InterPro" id="IPR036402">
    <property type="entry name" value="EF-Ts_dimer_sf"/>
</dbReference>
<evidence type="ECO:0000256" key="5">
    <source>
        <dbReference type="ARBA" id="ARBA00025453"/>
    </source>
</evidence>
<dbReference type="GO" id="GO:0005737">
    <property type="term" value="C:cytoplasm"/>
    <property type="evidence" value="ECO:0007669"/>
    <property type="project" value="UniProtKB-SubCell"/>
</dbReference>
<keyword evidence="6" id="KW-0963">Cytoplasm</keyword>
<protein>
    <recommendedName>
        <fullName evidence="2 6">Elongation factor Ts</fullName>
        <shortName evidence="6">EF-Ts</shortName>
    </recommendedName>
</protein>
<dbReference type="GO" id="GO:0003746">
    <property type="term" value="F:translation elongation factor activity"/>
    <property type="evidence" value="ECO:0007669"/>
    <property type="project" value="UniProtKB-UniRule"/>
</dbReference>
<dbReference type="PANTHER" id="PTHR11741">
    <property type="entry name" value="ELONGATION FACTOR TS"/>
    <property type="match status" value="1"/>
</dbReference>
<dbReference type="NCBIfam" id="TIGR00116">
    <property type="entry name" value="tsf"/>
    <property type="match status" value="1"/>
</dbReference>
<evidence type="ECO:0000256" key="1">
    <source>
        <dbReference type="ARBA" id="ARBA00005532"/>
    </source>
</evidence>
<evidence type="ECO:0000256" key="4">
    <source>
        <dbReference type="ARBA" id="ARBA00022917"/>
    </source>
</evidence>
<gene>
    <name evidence="6 10" type="primary">tsf</name>
    <name evidence="10" type="ORF">EXIGUO9Y_30131</name>
</gene>
<dbReference type="CDD" id="cd14275">
    <property type="entry name" value="UBA_EF-Ts"/>
    <property type="match status" value="1"/>
</dbReference>
<evidence type="ECO:0000256" key="7">
    <source>
        <dbReference type="RuleBase" id="RU000642"/>
    </source>
</evidence>
<dbReference type="Gene3D" id="1.10.286.20">
    <property type="match status" value="1"/>
</dbReference>
<dbReference type="AlphaFoldDB" id="A0A653IDE1"/>
<dbReference type="EMBL" id="CABWKQ010000023">
    <property type="protein sequence ID" value="VWX36899.1"/>
    <property type="molecule type" value="Genomic_DNA"/>
</dbReference>
<comment type="function">
    <text evidence="5 6 7">Associates with the EF-Tu.GDP complex and induces the exchange of GDP to GTP. It remains bound to the aminoacyl-tRNA.EF-Tu.GTP complex up to the GTP hydrolysis stage on the ribosome.</text>
</comment>
<dbReference type="PROSITE" id="PS01127">
    <property type="entry name" value="EF_TS_2"/>
    <property type="match status" value="1"/>
</dbReference>
<comment type="subcellular location">
    <subcellularLocation>
        <location evidence="6 8">Cytoplasm</location>
    </subcellularLocation>
</comment>
<evidence type="ECO:0000313" key="11">
    <source>
        <dbReference type="Proteomes" id="UP000439752"/>
    </source>
</evidence>
<dbReference type="FunFam" id="1.10.286.20:FF:000001">
    <property type="entry name" value="Elongation factor Ts"/>
    <property type="match status" value="1"/>
</dbReference>
<dbReference type="FunFam" id="1.10.8.10:FF:000001">
    <property type="entry name" value="Elongation factor Ts"/>
    <property type="match status" value="1"/>
</dbReference>
<proteinExistence type="inferred from homology"/>
<evidence type="ECO:0000256" key="2">
    <source>
        <dbReference type="ARBA" id="ARBA00016956"/>
    </source>
</evidence>